<sequence length="470" mass="54135">MENQAGVEMSQIPQYWITGLTTSKIKQVASYIMFTLFPNKIPKNFLGCTILVGAFEFSPNIMLKKKDLTSSSHVEIEEGHEYRMFKTIMHYVNLSVDFRYNPDMWGWERNGSWDGVTGEIARGERVTAPVDFWNKCHLVPELECSVAFIIDHIKWWVPCAKQYPRWTAMTRVFKPSLWLTFLLAWVSVAICMSLVVTANYKINTDVSNEHNQSYTSLIKCMLNFWAVILEESASNNPPHMPAVRAMFLSWVLYCWAVNTVYQSFLTSFMVDPGVQHQLSSPEEVYASDLDIGFIKAIVTIFPELNAKKYRCSTHCENNTVCHMRVAYDSNLAIMFSEVSMDYLIASKYITKENKPLICTFDYIFGTQPVVLPFMKGYPLLPLIDDLILHILQSGLFDFWTKQIFYISTLEALKDTETVDSEYVKFSLEHLESAYGFLVLGCVFGLFLFIGENVHFNYLKKKTINSTVKKK</sequence>
<organism evidence="11 12">
    <name type="scientific">Diploptera punctata</name>
    <name type="common">Pacific beetle cockroach</name>
    <dbReference type="NCBI Taxonomy" id="6984"/>
    <lineage>
        <taxon>Eukaryota</taxon>
        <taxon>Metazoa</taxon>
        <taxon>Ecdysozoa</taxon>
        <taxon>Arthropoda</taxon>
        <taxon>Hexapoda</taxon>
        <taxon>Insecta</taxon>
        <taxon>Pterygota</taxon>
        <taxon>Neoptera</taxon>
        <taxon>Polyneoptera</taxon>
        <taxon>Dictyoptera</taxon>
        <taxon>Blattodea</taxon>
        <taxon>Blaberoidea</taxon>
        <taxon>Blaberidae</taxon>
        <taxon>Diplopterinae</taxon>
        <taxon>Diploptera</taxon>
    </lineage>
</organism>
<keyword evidence="7" id="KW-0675">Receptor</keyword>
<evidence type="ECO:0000256" key="3">
    <source>
        <dbReference type="ARBA" id="ARBA00022475"/>
    </source>
</evidence>
<dbReference type="PANTHER" id="PTHR42643:SF30">
    <property type="entry name" value="IONOTROPIC RECEPTOR 40A-RELATED"/>
    <property type="match status" value="1"/>
</dbReference>
<dbReference type="SUPFAM" id="SSF53850">
    <property type="entry name" value="Periplasmic binding protein-like II"/>
    <property type="match status" value="1"/>
</dbReference>
<gene>
    <name evidence="11" type="ORF">L9F63_013635</name>
</gene>
<dbReference type="Gene3D" id="3.40.190.10">
    <property type="entry name" value="Periplasmic binding protein-like II"/>
    <property type="match status" value="1"/>
</dbReference>
<dbReference type="GO" id="GO:0050906">
    <property type="term" value="P:detection of stimulus involved in sensory perception"/>
    <property type="evidence" value="ECO:0007669"/>
    <property type="project" value="UniProtKB-ARBA"/>
</dbReference>
<evidence type="ECO:0000256" key="4">
    <source>
        <dbReference type="ARBA" id="ARBA00022692"/>
    </source>
</evidence>
<evidence type="ECO:0000256" key="1">
    <source>
        <dbReference type="ARBA" id="ARBA00004651"/>
    </source>
</evidence>
<protein>
    <recommendedName>
        <fullName evidence="10">Ionotropic glutamate receptor C-terminal domain-containing protein</fullName>
    </recommendedName>
</protein>
<keyword evidence="5 9" id="KW-1133">Transmembrane helix</keyword>
<comment type="subcellular location">
    <subcellularLocation>
        <location evidence="1">Cell membrane</location>
        <topology evidence="1">Multi-pass membrane protein</topology>
    </subcellularLocation>
</comment>
<evidence type="ECO:0000256" key="2">
    <source>
        <dbReference type="ARBA" id="ARBA00008685"/>
    </source>
</evidence>
<evidence type="ECO:0000259" key="10">
    <source>
        <dbReference type="Pfam" id="PF00060"/>
    </source>
</evidence>
<dbReference type="InterPro" id="IPR001320">
    <property type="entry name" value="Iontro_rcpt_C"/>
</dbReference>
<reference evidence="11" key="1">
    <citation type="journal article" date="2023" name="IScience">
        <title>Live-bearing cockroach genome reveals convergent evolutionary mechanisms linked to viviparity in insects and beyond.</title>
        <authorList>
            <person name="Fouks B."/>
            <person name="Harrison M.C."/>
            <person name="Mikhailova A.A."/>
            <person name="Marchal E."/>
            <person name="English S."/>
            <person name="Carruthers M."/>
            <person name="Jennings E.C."/>
            <person name="Chiamaka E.L."/>
            <person name="Frigard R.A."/>
            <person name="Pippel M."/>
            <person name="Attardo G.M."/>
            <person name="Benoit J.B."/>
            <person name="Bornberg-Bauer E."/>
            <person name="Tobe S.S."/>
        </authorList>
    </citation>
    <scope>NUCLEOTIDE SEQUENCE</scope>
    <source>
        <strain evidence="11">Stay&amp;Tobe</strain>
    </source>
</reference>
<reference evidence="11" key="2">
    <citation type="submission" date="2023-05" db="EMBL/GenBank/DDBJ databases">
        <authorList>
            <person name="Fouks B."/>
        </authorList>
    </citation>
    <scope>NUCLEOTIDE SEQUENCE</scope>
    <source>
        <strain evidence="11">Stay&amp;Tobe</strain>
        <tissue evidence="11">Testes</tissue>
    </source>
</reference>
<feature type="transmembrane region" description="Helical" evidence="9">
    <location>
        <begin position="177"/>
        <end position="200"/>
    </location>
</feature>
<feature type="transmembrane region" description="Helical" evidence="9">
    <location>
        <begin position="432"/>
        <end position="450"/>
    </location>
</feature>
<dbReference type="AlphaFoldDB" id="A0AAD8A9M4"/>
<comment type="caution">
    <text evidence="11">The sequence shown here is derived from an EMBL/GenBank/DDBJ whole genome shotgun (WGS) entry which is preliminary data.</text>
</comment>
<dbReference type="Gene3D" id="1.10.287.70">
    <property type="match status" value="1"/>
</dbReference>
<evidence type="ECO:0000313" key="11">
    <source>
        <dbReference type="EMBL" id="KAJ9595070.1"/>
    </source>
</evidence>
<dbReference type="GO" id="GO:0015276">
    <property type="term" value="F:ligand-gated monoatomic ion channel activity"/>
    <property type="evidence" value="ECO:0007669"/>
    <property type="project" value="InterPro"/>
</dbReference>
<feature type="domain" description="Ionotropic glutamate receptor C-terminal" evidence="10">
    <location>
        <begin position="176"/>
        <end position="339"/>
    </location>
</feature>
<keyword evidence="4 9" id="KW-0812">Transmembrane</keyword>
<evidence type="ECO:0000256" key="9">
    <source>
        <dbReference type="SAM" id="Phobius"/>
    </source>
</evidence>
<dbReference type="InterPro" id="IPR052192">
    <property type="entry name" value="Insect_Ionotropic_Sensory_Rcpt"/>
</dbReference>
<accession>A0AAD8A9M4</accession>
<dbReference type="Pfam" id="PF00060">
    <property type="entry name" value="Lig_chan"/>
    <property type="match status" value="1"/>
</dbReference>
<name>A0AAD8A9M4_DIPPU</name>
<dbReference type="GO" id="GO:0005886">
    <property type="term" value="C:plasma membrane"/>
    <property type="evidence" value="ECO:0007669"/>
    <property type="project" value="UniProtKB-SubCell"/>
</dbReference>
<proteinExistence type="inferred from homology"/>
<comment type="similarity">
    <text evidence="2">Belongs to the glutamate-gated ion channel (TC 1.A.10.1) family.</text>
</comment>
<evidence type="ECO:0000256" key="7">
    <source>
        <dbReference type="ARBA" id="ARBA00023170"/>
    </source>
</evidence>
<evidence type="ECO:0000256" key="8">
    <source>
        <dbReference type="ARBA" id="ARBA00023180"/>
    </source>
</evidence>
<evidence type="ECO:0000256" key="6">
    <source>
        <dbReference type="ARBA" id="ARBA00023136"/>
    </source>
</evidence>
<evidence type="ECO:0000256" key="5">
    <source>
        <dbReference type="ARBA" id="ARBA00022989"/>
    </source>
</evidence>
<evidence type="ECO:0000313" key="12">
    <source>
        <dbReference type="Proteomes" id="UP001233999"/>
    </source>
</evidence>
<dbReference type="Proteomes" id="UP001233999">
    <property type="component" value="Unassembled WGS sequence"/>
</dbReference>
<dbReference type="PANTHER" id="PTHR42643">
    <property type="entry name" value="IONOTROPIC RECEPTOR 20A-RELATED"/>
    <property type="match status" value="1"/>
</dbReference>
<keyword evidence="3" id="KW-1003">Cell membrane</keyword>
<dbReference type="EMBL" id="JASPKZ010002695">
    <property type="protein sequence ID" value="KAJ9595070.1"/>
    <property type="molecule type" value="Genomic_DNA"/>
</dbReference>
<keyword evidence="12" id="KW-1185">Reference proteome</keyword>
<keyword evidence="6 9" id="KW-0472">Membrane</keyword>
<keyword evidence="8" id="KW-0325">Glycoprotein</keyword>